<dbReference type="PANTHER" id="PTHR34387">
    <property type="entry name" value="SLR1258 PROTEIN"/>
    <property type="match status" value="1"/>
</dbReference>
<reference evidence="2" key="2">
    <citation type="journal article" date="2021" name="PeerJ">
        <title>Extensive microbial diversity within the chicken gut microbiome revealed by metagenomics and culture.</title>
        <authorList>
            <person name="Gilroy R."/>
            <person name="Ravi A."/>
            <person name="Getino M."/>
            <person name="Pursley I."/>
            <person name="Horton D.L."/>
            <person name="Alikhan N.F."/>
            <person name="Baker D."/>
            <person name="Gharbi K."/>
            <person name="Hall N."/>
            <person name="Watson M."/>
            <person name="Adriaenssens E.M."/>
            <person name="Foster-Nyarko E."/>
            <person name="Jarju S."/>
            <person name="Secka A."/>
            <person name="Antonio M."/>
            <person name="Oren A."/>
            <person name="Chaudhuri R.R."/>
            <person name="La Ragione R."/>
            <person name="Hildebrand F."/>
            <person name="Pallen M.J."/>
        </authorList>
    </citation>
    <scope>NUCLEOTIDE SEQUENCE</scope>
    <source>
        <strain evidence="2">B1-16210</strain>
    </source>
</reference>
<evidence type="ECO:0000313" key="2">
    <source>
        <dbReference type="EMBL" id="MBO8407458.1"/>
    </source>
</evidence>
<dbReference type="Pfam" id="PF04402">
    <property type="entry name" value="SIMPL"/>
    <property type="match status" value="1"/>
</dbReference>
<keyword evidence="1" id="KW-0812">Transmembrane</keyword>
<keyword evidence="1" id="KW-1133">Transmembrane helix</keyword>
<dbReference type="InterPro" id="IPR052022">
    <property type="entry name" value="26kDa_periplasmic_antigen"/>
</dbReference>
<organism evidence="2 3">
    <name type="scientific">Candidatus Enterousia excrementavium</name>
    <dbReference type="NCBI Taxonomy" id="2840789"/>
    <lineage>
        <taxon>Bacteria</taxon>
        <taxon>Pseudomonadati</taxon>
        <taxon>Pseudomonadota</taxon>
        <taxon>Alphaproteobacteria</taxon>
        <taxon>Candidatus Enterousia</taxon>
    </lineage>
</organism>
<proteinExistence type="predicted"/>
<dbReference type="Gene3D" id="3.30.70.2970">
    <property type="entry name" value="Protein of unknown function (DUF541), domain 2"/>
    <property type="match status" value="1"/>
</dbReference>
<dbReference type="Gene3D" id="3.30.110.170">
    <property type="entry name" value="Protein of unknown function (DUF541), domain 1"/>
    <property type="match status" value="1"/>
</dbReference>
<gene>
    <name evidence="2" type="ORF">IAC77_03290</name>
</gene>
<reference evidence="2" key="1">
    <citation type="submission" date="2020-10" db="EMBL/GenBank/DDBJ databases">
        <authorList>
            <person name="Gilroy R."/>
        </authorList>
    </citation>
    <scope>NUCLEOTIDE SEQUENCE</scope>
    <source>
        <strain evidence="2">B1-16210</strain>
    </source>
</reference>
<dbReference type="GO" id="GO:0006974">
    <property type="term" value="P:DNA damage response"/>
    <property type="evidence" value="ECO:0007669"/>
    <property type="project" value="TreeGrafter"/>
</dbReference>
<dbReference type="InterPro" id="IPR007497">
    <property type="entry name" value="SIMPL/DUF541"/>
</dbReference>
<dbReference type="Proteomes" id="UP000721442">
    <property type="component" value="Unassembled WGS sequence"/>
</dbReference>
<evidence type="ECO:0000313" key="3">
    <source>
        <dbReference type="Proteomes" id="UP000721442"/>
    </source>
</evidence>
<dbReference type="EMBL" id="JADINE010000041">
    <property type="protein sequence ID" value="MBO8407458.1"/>
    <property type="molecule type" value="Genomic_DNA"/>
</dbReference>
<dbReference type="PANTHER" id="PTHR34387:SF2">
    <property type="entry name" value="SLR1258 PROTEIN"/>
    <property type="match status" value="1"/>
</dbReference>
<feature type="transmembrane region" description="Helical" evidence="1">
    <location>
        <begin position="6"/>
        <end position="25"/>
    </location>
</feature>
<comment type="caution">
    <text evidence="2">The sequence shown here is derived from an EMBL/GenBank/DDBJ whole genome shotgun (WGS) entry which is preliminary data.</text>
</comment>
<name>A0A940DFL6_9PROT</name>
<evidence type="ECO:0000256" key="1">
    <source>
        <dbReference type="SAM" id="Phobius"/>
    </source>
</evidence>
<sequence>MKKTLIWTGSVIGVGAVLALLFGWLDKPDTPRVISVNGECLTTAPKDRTAITLRVTTLDKSAATSMKMATAKINEITNFLKTQDVQMQTTEFNSYERSEWNRELEKSVVLGTETTIAVEVSASNIETIEKILTQFAGQEDVYSENLRMYTSAETMKPILEDCLSAAVENARERADALAAGDGRTAGKMLSVSYNVGGTSAIQPRASNFLTASAKMVTADAEAFSAAGSIVAKDTEVSVSVSASFEIK</sequence>
<dbReference type="AlphaFoldDB" id="A0A940DFL6"/>
<keyword evidence="1" id="KW-0472">Membrane</keyword>
<accession>A0A940DFL6</accession>
<protein>
    <submittedName>
        <fullName evidence="2">SIMPL domain-containing protein</fullName>
    </submittedName>
</protein>